<dbReference type="InterPro" id="IPR053173">
    <property type="entry name" value="SAM-binding_MTase"/>
</dbReference>
<gene>
    <name evidence="3" type="ORF">RGQ30_11550</name>
</gene>
<dbReference type="EMBL" id="AP028947">
    <property type="protein sequence ID" value="BET25654.1"/>
    <property type="molecule type" value="Genomic_DNA"/>
</dbReference>
<dbReference type="InterPro" id="IPR025714">
    <property type="entry name" value="Methyltranfer_dom"/>
</dbReference>
<dbReference type="PANTHER" id="PTHR45128:SF1">
    <property type="entry name" value="S-ADENOSYLMETHIONINE-DEPENDENT METHYLTRANSFERASE RV2258C"/>
    <property type="match status" value="1"/>
</dbReference>
<dbReference type="SUPFAM" id="SSF53335">
    <property type="entry name" value="S-adenosyl-L-methionine-dependent methyltransferases"/>
    <property type="match status" value="1"/>
</dbReference>
<keyword evidence="4" id="KW-1185">Reference proteome</keyword>
<dbReference type="InterPro" id="IPR029063">
    <property type="entry name" value="SAM-dependent_MTases_sf"/>
</dbReference>
<organism evidence="3 4">
    <name type="scientific">Limnobacter thiooxidans</name>
    <dbReference type="NCBI Taxonomy" id="131080"/>
    <lineage>
        <taxon>Bacteria</taxon>
        <taxon>Pseudomonadati</taxon>
        <taxon>Pseudomonadota</taxon>
        <taxon>Betaproteobacteria</taxon>
        <taxon>Burkholderiales</taxon>
        <taxon>Burkholderiaceae</taxon>
        <taxon>Limnobacter</taxon>
    </lineage>
</organism>
<evidence type="ECO:0000313" key="3">
    <source>
        <dbReference type="EMBL" id="BET25654.1"/>
    </source>
</evidence>
<dbReference type="AlphaFoldDB" id="A0AA86IY98"/>
<name>A0AA86IY98_9BURK</name>
<dbReference type="PANTHER" id="PTHR45128">
    <property type="entry name" value="METHYLTRANSFERASE TYPE 11"/>
    <property type="match status" value="1"/>
</dbReference>
<dbReference type="GO" id="GO:0008168">
    <property type="term" value="F:methyltransferase activity"/>
    <property type="evidence" value="ECO:0007669"/>
    <property type="project" value="UniProtKB-KW"/>
</dbReference>
<keyword evidence="3" id="KW-0489">Methyltransferase</keyword>
<feature type="domain" description="Methyltransferase regulatory" evidence="1">
    <location>
        <begin position="215"/>
        <end position="296"/>
    </location>
</feature>
<dbReference type="Proteomes" id="UP001329151">
    <property type="component" value="Chromosome"/>
</dbReference>
<evidence type="ECO:0000313" key="4">
    <source>
        <dbReference type="Proteomes" id="UP001329151"/>
    </source>
</evidence>
<dbReference type="KEGG" id="lto:RGQ30_11550"/>
<sequence>MDWKRGYFAEAGYTYGYYEETMPSRLYLAALLQGYLAPRESFRYLDAGCGQGFNLIVAAINHPDSEFVGIDFMPEHIAHGRALAARLKLNNISFIEADFTELAQHPNALGEFDYAVCHGISTWISPGVRAELFKLIGAVLKPAGIFYNSYNTFPGWLGVSPFQHLVSLHQHQMSGQDALNTAIEAIKQLHQHSPRMTKALPALMGRVEGMAKHEPAYLVQEYNNKFWQPVYVSQMMQELAQVKLSYMGTASIPEMNEASWSQPLRDLISKQNDPVVREQLIDYATNQSFRRDLYVKGRVKPWAGQLQAGRANLRFVVNPLAEVVADDQPFVFKGGSAEVSHQSTVYNKLIKQVAGSSAGLTFQEIQNNWPDIQQAHRLMASLGLLVHSRHLFVENTCSGLDNKATQTVFGVLCDAALEGAPYKFIPLPHVGQALAMSESKWAMLRCHLLDLPHAQWADQVASDIRGLGLSFMKDGKVTENAEDIRMLINAAIEEFRRVQLKMLVKSCLIDE</sequence>
<dbReference type="InterPro" id="IPR018773">
    <property type="entry name" value="MeTrfase_reg_dom_prd"/>
</dbReference>
<feature type="domain" description="Methyltransferase" evidence="2">
    <location>
        <begin position="42"/>
        <end position="151"/>
    </location>
</feature>
<evidence type="ECO:0000259" key="1">
    <source>
        <dbReference type="Pfam" id="PF10119"/>
    </source>
</evidence>
<keyword evidence="3" id="KW-0808">Transferase</keyword>
<evidence type="ECO:0000259" key="2">
    <source>
        <dbReference type="Pfam" id="PF13847"/>
    </source>
</evidence>
<dbReference type="Pfam" id="PF10119">
    <property type="entry name" value="MethyTransf_Reg"/>
    <property type="match status" value="1"/>
</dbReference>
<proteinExistence type="predicted"/>
<dbReference type="CDD" id="cd02440">
    <property type="entry name" value="AdoMet_MTases"/>
    <property type="match status" value="1"/>
</dbReference>
<dbReference type="Pfam" id="PF13847">
    <property type="entry name" value="Methyltransf_31"/>
    <property type="match status" value="1"/>
</dbReference>
<dbReference type="GO" id="GO:0032259">
    <property type="term" value="P:methylation"/>
    <property type="evidence" value="ECO:0007669"/>
    <property type="project" value="UniProtKB-KW"/>
</dbReference>
<protein>
    <submittedName>
        <fullName evidence="3">Class I SAM-dependent methyltransferase</fullName>
    </submittedName>
</protein>
<reference evidence="3 4" key="1">
    <citation type="submission" date="2023-10" db="EMBL/GenBank/DDBJ databases">
        <title>Complete Genome Sequence of Limnobacter thiooxidans CS-K2T, Isolated from freshwater lake sediments in Bavaria, Germany.</title>
        <authorList>
            <person name="Naruki M."/>
            <person name="Watanabe A."/>
            <person name="Warashina T."/>
            <person name="Morita T."/>
            <person name="Arakawa K."/>
        </authorList>
    </citation>
    <scope>NUCLEOTIDE SEQUENCE [LARGE SCALE GENOMIC DNA]</scope>
    <source>
        <strain evidence="3 4">CS-K2</strain>
    </source>
</reference>
<dbReference type="Gene3D" id="3.40.50.150">
    <property type="entry name" value="Vaccinia Virus protein VP39"/>
    <property type="match status" value="1"/>
</dbReference>
<accession>A0AA86IY98</accession>
<dbReference type="RefSeq" id="WP_338284838.1">
    <property type="nucleotide sequence ID" value="NZ_AP028947.1"/>
</dbReference>